<dbReference type="Proteomes" id="UP001216801">
    <property type="component" value="Unassembled WGS sequence"/>
</dbReference>
<dbReference type="RefSeq" id="WP_277617082.1">
    <property type="nucleotide sequence ID" value="NZ_JARPRP010000029.1"/>
</dbReference>
<evidence type="ECO:0000313" key="3">
    <source>
        <dbReference type="Proteomes" id="UP001216801"/>
    </source>
</evidence>
<protein>
    <submittedName>
        <fullName evidence="2">Uncharacterized protein</fullName>
    </submittedName>
</protein>
<comment type="caution">
    <text evidence="2">The sequence shown here is derived from an EMBL/GenBank/DDBJ whole genome shotgun (WGS) entry which is preliminary data.</text>
</comment>
<dbReference type="AlphaFoldDB" id="A0AAJ1K6L6"/>
<organism evidence="2 3">
    <name type="scientific">Bacillus paranthracis</name>
    <dbReference type="NCBI Taxonomy" id="2026186"/>
    <lineage>
        <taxon>Bacteria</taxon>
        <taxon>Bacillati</taxon>
        <taxon>Bacillota</taxon>
        <taxon>Bacilli</taxon>
        <taxon>Bacillales</taxon>
        <taxon>Bacillaceae</taxon>
        <taxon>Bacillus</taxon>
        <taxon>Bacillus cereus group</taxon>
    </lineage>
</organism>
<name>A0AAJ1K6L6_9BACI</name>
<accession>A0AAJ1K6L6</accession>
<evidence type="ECO:0000313" key="2">
    <source>
        <dbReference type="EMBL" id="MDG0955708.1"/>
    </source>
</evidence>
<sequence length="56" mass="6200">MRKRGGHVVVPSGKRNKQGAVPLNSTVRFALEESIASSNISQSYLFPSSKTRKRIQ</sequence>
<proteinExistence type="predicted"/>
<reference evidence="2" key="1">
    <citation type="submission" date="2023-03" db="EMBL/GenBank/DDBJ databases">
        <title>Genetic diversity of Bacillus cereus sensu lato isolates from Slovenia.</title>
        <authorList>
            <person name="Abdelli M."/>
        </authorList>
    </citation>
    <scope>NUCLEOTIDE SEQUENCE</scope>
    <source>
        <strain evidence="2">SIBC39</strain>
    </source>
</reference>
<gene>
    <name evidence="2" type="ORF">P6U19_24380</name>
</gene>
<evidence type="ECO:0000256" key="1">
    <source>
        <dbReference type="SAM" id="MobiDB-lite"/>
    </source>
</evidence>
<dbReference type="EMBL" id="JARPRR010000027">
    <property type="protein sequence ID" value="MDG0955708.1"/>
    <property type="molecule type" value="Genomic_DNA"/>
</dbReference>
<feature type="region of interest" description="Disordered" evidence="1">
    <location>
        <begin position="1"/>
        <end position="21"/>
    </location>
</feature>